<comment type="caution">
    <text evidence="4">The sequence shown here is derived from an EMBL/GenBank/DDBJ whole genome shotgun (WGS) entry which is preliminary data.</text>
</comment>
<evidence type="ECO:0000256" key="1">
    <source>
        <dbReference type="ARBA" id="ARBA00022490"/>
    </source>
</evidence>
<dbReference type="SUPFAM" id="SSF63892">
    <property type="entry name" value="Pyridoxine 5'-phosphate synthase"/>
    <property type="match status" value="1"/>
</dbReference>
<accession>A0A512C344</accession>
<dbReference type="GO" id="GO:0008615">
    <property type="term" value="P:pyridoxine biosynthetic process"/>
    <property type="evidence" value="ECO:0007669"/>
    <property type="project" value="UniProtKB-KW"/>
</dbReference>
<keyword evidence="3" id="KW-0664">Pyridoxine biosynthesis</keyword>
<evidence type="ECO:0000313" key="4">
    <source>
        <dbReference type="EMBL" id="GEO18640.1"/>
    </source>
</evidence>
<sequence length="130" mass="14009">MDAPSGLEVRPEQCTLVPDAPDAFTSDRGWDLDEAQMKLVRPAIKSLKEIGCRTILFIDPDPVIVSKIADSGADGSETYTGSYAAAFRNGGDYRALLEKCSETARIAQNLRLAVNAGHDLNLSRKLPSTA</sequence>
<dbReference type="InterPro" id="IPR036130">
    <property type="entry name" value="Pyridoxine-5'_phos_synth"/>
</dbReference>
<keyword evidence="5" id="KW-1185">Reference proteome</keyword>
<gene>
    <name evidence="4" type="ORF">MAE02_63360</name>
</gene>
<dbReference type="EMBL" id="BJYU01000220">
    <property type="protein sequence ID" value="GEO18640.1"/>
    <property type="molecule type" value="Genomic_DNA"/>
</dbReference>
<dbReference type="Gene3D" id="3.20.20.70">
    <property type="entry name" value="Aldolase class I"/>
    <property type="match status" value="1"/>
</dbReference>
<dbReference type="Pfam" id="PF03740">
    <property type="entry name" value="PdxJ"/>
    <property type="match status" value="1"/>
</dbReference>
<reference evidence="4 5" key="1">
    <citation type="submission" date="2019-07" db="EMBL/GenBank/DDBJ databases">
        <title>Whole genome shotgun sequence of Microvirga aerophila NBRC 106136.</title>
        <authorList>
            <person name="Hosoyama A."/>
            <person name="Uohara A."/>
            <person name="Ohji S."/>
            <person name="Ichikawa N."/>
        </authorList>
    </citation>
    <scope>NUCLEOTIDE SEQUENCE [LARGE SCALE GENOMIC DNA]</scope>
    <source>
        <strain evidence="4 5">NBRC 106136</strain>
    </source>
</reference>
<dbReference type="PANTHER" id="PTHR30456">
    <property type="entry name" value="PYRIDOXINE 5'-PHOSPHATE SYNTHASE"/>
    <property type="match status" value="1"/>
</dbReference>
<proteinExistence type="predicted"/>
<dbReference type="InterPro" id="IPR013785">
    <property type="entry name" value="Aldolase_TIM"/>
</dbReference>
<evidence type="ECO:0000256" key="2">
    <source>
        <dbReference type="ARBA" id="ARBA00022679"/>
    </source>
</evidence>
<dbReference type="GO" id="GO:0033856">
    <property type="term" value="F:pyridoxine 5'-phosphate synthase activity"/>
    <property type="evidence" value="ECO:0007669"/>
    <property type="project" value="InterPro"/>
</dbReference>
<dbReference type="AlphaFoldDB" id="A0A512C344"/>
<dbReference type="InterPro" id="IPR004569">
    <property type="entry name" value="PyrdxlP_synth_PdxJ"/>
</dbReference>
<dbReference type="PANTHER" id="PTHR30456:SF0">
    <property type="entry name" value="PYRIDOXINE 5'-PHOSPHATE SYNTHASE"/>
    <property type="match status" value="1"/>
</dbReference>
<evidence type="ECO:0000313" key="5">
    <source>
        <dbReference type="Proteomes" id="UP000321085"/>
    </source>
</evidence>
<keyword evidence="2" id="KW-0808">Transferase</keyword>
<dbReference type="Proteomes" id="UP000321085">
    <property type="component" value="Unassembled WGS sequence"/>
</dbReference>
<protein>
    <submittedName>
        <fullName evidence="4">Uncharacterized protein</fullName>
    </submittedName>
</protein>
<dbReference type="GO" id="GO:0005829">
    <property type="term" value="C:cytosol"/>
    <property type="evidence" value="ECO:0007669"/>
    <property type="project" value="TreeGrafter"/>
</dbReference>
<evidence type="ECO:0000256" key="3">
    <source>
        <dbReference type="ARBA" id="ARBA00023096"/>
    </source>
</evidence>
<organism evidence="4 5">
    <name type="scientific">Microvirga aerophila</name>
    <dbReference type="NCBI Taxonomy" id="670291"/>
    <lineage>
        <taxon>Bacteria</taxon>
        <taxon>Pseudomonadati</taxon>
        <taxon>Pseudomonadota</taxon>
        <taxon>Alphaproteobacteria</taxon>
        <taxon>Hyphomicrobiales</taxon>
        <taxon>Methylobacteriaceae</taxon>
        <taxon>Microvirga</taxon>
    </lineage>
</organism>
<keyword evidence="1" id="KW-0963">Cytoplasm</keyword>
<name>A0A512C344_9HYPH</name>